<evidence type="ECO:0000256" key="3">
    <source>
        <dbReference type="ARBA" id="ARBA00022670"/>
    </source>
</evidence>
<evidence type="ECO:0008006" key="13">
    <source>
        <dbReference type="Google" id="ProtNLM"/>
    </source>
</evidence>
<dbReference type="InterPro" id="IPR018497">
    <property type="entry name" value="Peptidase_M13_C"/>
</dbReference>
<keyword evidence="8" id="KW-0472">Membrane</keyword>
<protein>
    <recommendedName>
        <fullName evidence="13">Endothelin-converting enzyme 1</fullName>
    </recommendedName>
</protein>
<dbReference type="InterPro" id="IPR024079">
    <property type="entry name" value="MetalloPept_cat_dom_sf"/>
</dbReference>
<comment type="caution">
    <text evidence="11">The sequence shown here is derived from an EMBL/GenBank/DDBJ whole genome shotgun (WGS) entry which is preliminary data.</text>
</comment>
<evidence type="ECO:0000313" key="12">
    <source>
        <dbReference type="Proteomes" id="UP001283361"/>
    </source>
</evidence>
<accession>A0AAE1CPI4</accession>
<evidence type="ECO:0000313" key="11">
    <source>
        <dbReference type="EMBL" id="KAK3726694.1"/>
    </source>
</evidence>
<evidence type="ECO:0000256" key="8">
    <source>
        <dbReference type="SAM" id="Phobius"/>
    </source>
</evidence>
<reference evidence="11" key="1">
    <citation type="journal article" date="2023" name="G3 (Bethesda)">
        <title>A reference genome for the long-term kleptoplast-retaining sea slug Elysia crispata morphotype clarki.</title>
        <authorList>
            <person name="Eastman K.E."/>
            <person name="Pendleton A.L."/>
            <person name="Shaikh M.A."/>
            <person name="Suttiyut T."/>
            <person name="Ogas R."/>
            <person name="Tomko P."/>
            <person name="Gavelis G."/>
            <person name="Widhalm J.R."/>
            <person name="Wisecaver J.H."/>
        </authorList>
    </citation>
    <scope>NUCLEOTIDE SEQUENCE</scope>
    <source>
        <strain evidence="11">ECLA1</strain>
    </source>
</reference>
<comment type="similarity">
    <text evidence="2">Belongs to the peptidase M13 family.</text>
</comment>
<dbReference type="Pfam" id="PF05649">
    <property type="entry name" value="Peptidase_M13_N"/>
    <property type="match status" value="1"/>
</dbReference>
<dbReference type="InterPro" id="IPR008753">
    <property type="entry name" value="Peptidase_M13_N"/>
</dbReference>
<keyword evidence="6" id="KW-0862">Zinc</keyword>
<dbReference type="Proteomes" id="UP001283361">
    <property type="component" value="Unassembled WGS sequence"/>
</dbReference>
<dbReference type="CDD" id="cd08662">
    <property type="entry name" value="M13"/>
    <property type="match status" value="1"/>
</dbReference>
<dbReference type="GO" id="GO:0004222">
    <property type="term" value="F:metalloendopeptidase activity"/>
    <property type="evidence" value="ECO:0007669"/>
    <property type="project" value="InterPro"/>
</dbReference>
<dbReference type="InterPro" id="IPR042089">
    <property type="entry name" value="Peptidase_M13_dom_2"/>
</dbReference>
<evidence type="ECO:0000256" key="2">
    <source>
        <dbReference type="ARBA" id="ARBA00007357"/>
    </source>
</evidence>
<evidence type="ECO:0000259" key="10">
    <source>
        <dbReference type="Pfam" id="PF05649"/>
    </source>
</evidence>
<dbReference type="PANTHER" id="PTHR11733">
    <property type="entry name" value="ZINC METALLOPROTEASE FAMILY M13 NEPRILYSIN-RELATED"/>
    <property type="match status" value="1"/>
</dbReference>
<sequence length="789" mass="89702">MAFAVLTKPRTNGHKNGAACTEENELLNTTSVKMTEAPFGGGRSDSDEDDIVEDYDEGVTFKTPCLRGRTALERFLLVVLLVCLVIIIGLAVGLTRPQIMPVTKYCKSSSCVQAAGSLVSSIDWSTNPCDNFYQFACGNWLRTHPIPRGYNHWDRFQELSGHNLYVLSNLIESDTPTGGVSFDKTRAMYKSCMEATSNRRQQILQQFASIIDDIGGWSLSANNSLDQWNFMVGLEKVHKLGAWPFFKLKVEVDEREPTKSNIIKIDLGETVLPSILKPEVNSTGEGGPLPMEVKDSDKLTDIFLEETVHLFTSFGDSLESARARALRMLMIEEHVSQPMLQYHHVHDRFSLFNTMTVAELEYNFTMVNWVQYFLVMGFGVDAETEVVVMYPNYMGNITDFIRTFHDAPESAKGDLRDYLALSVLRSFKQYFERDMFELKQTEEDSIDEPWKRCTFYTNKALGFSTGAMYVKSTGSEDSVKDMERLITFVKIAFKDHLLHKFWMDKGTQKRAEKKVDAIINKISYPSYILNDTFLDKYYEKLVVVPHDWLANLVSWRAFLLEVMNADLRAIPDRKTSWLRPPVTVNAFYSATRNDVIFPIAMFHLPFYIPDGPGAVNFGAMGSIIGHEITHAFDIQGRQYDGEGKLSDWWNKETSKRFKETTICMKDQYSNITVRGARVDGDFTLDENIADNGGLRAAMFAYQMWTEDFGEELQLPGLNMSVYQVFYTSFAQMYCSKWTDAGLYYHLLTDPHTPGSARVNAALANSETFSWAFGCPSGTKMSPRTRCEVW</sequence>
<dbReference type="SUPFAM" id="SSF55486">
    <property type="entry name" value="Metalloproteases ('zincins'), catalytic domain"/>
    <property type="match status" value="1"/>
</dbReference>
<proteinExistence type="inferred from homology"/>
<evidence type="ECO:0000256" key="6">
    <source>
        <dbReference type="ARBA" id="ARBA00022833"/>
    </source>
</evidence>
<dbReference type="PROSITE" id="PS51885">
    <property type="entry name" value="NEPRILYSIN"/>
    <property type="match status" value="1"/>
</dbReference>
<dbReference type="Pfam" id="PF01431">
    <property type="entry name" value="Peptidase_M13"/>
    <property type="match status" value="1"/>
</dbReference>
<evidence type="ECO:0000256" key="7">
    <source>
        <dbReference type="ARBA" id="ARBA00023049"/>
    </source>
</evidence>
<keyword evidence="5" id="KW-0378">Hydrolase</keyword>
<dbReference type="PANTHER" id="PTHR11733:SF167">
    <property type="entry name" value="FI17812P1-RELATED"/>
    <property type="match status" value="1"/>
</dbReference>
<dbReference type="GO" id="GO:0016485">
    <property type="term" value="P:protein processing"/>
    <property type="evidence" value="ECO:0007669"/>
    <property type="project" value="TreeGrafter"/>
</dbReference>
<comment type="cofactor">
    <cofactor evidence="1">
        <name>Zn(2+)</name>
        <dbReference type="ChEBI" id="CHEBI:29105"/>
    </cofactor>
</comment>
<name>A0AAE1CPI4_9GAST</name>
<dbReference type="PRINTS" id="PR00786">
    <property type="entry name" value="NEPRILYSIN"/>
</dbReference>
<keyword evidence="4" id="KW-0479">Metal-binding</keyword>
<keyword evidence="12" id="KW-1185">Reference proteome</keyword>
<organism evidence="11 12">
    <name type="scientific">Elysia crispata</name>
    <name type="common">lettuce slug</name>
    <dbReference type="NCBI Taxonomy" id="231223"/>
    <lineage>
        <taxon>Eukaryota</taxon>
        <taxon>Metazoa</taxon>
        <taxon>Spiralia</taxon>
        <taxon>Lophotrochozoa</taxon>
        <taxon>Mollusca</taxon>
        <taxon>Gastropoda</taxon>
        <taxon>Heterobranchia</taxon>
        <taxon>Euthyneura</taxon>
        <taxon>Panpulmonata</taxon>
        <taxon>Sacoglossa</taxon>
        <taxon>Placobranchoidea</taxon>
        <taxon>Plakobranchidae</taxon>
        <taxon>Elysia</taxon>
    </lineage>
</organism>
<dbReference type="InterPro" id="IPR000718">
    <property type="entry name" value="Peptidase_M13"/>
</dbReference>
<evidence type="ECO:0000256" key="4">
    <source>
        <dbReference type="ARBA" id="ARBA00022723"/>
    </source>
</evidence>
<dbReference type="AlphaFoldDB" id="A0AAE1CPI4"/>
<dbReference type="GO" id="GO:0005886">
    <property type="term" value="C:plasma membrane"/>
    <property type="evidence" value="ECO:0007669"/>
    <property type="project" value="TreeGrafter"/>
</dbReference>
<keyword evidence="8" id="KW-1133">Transmembrane helix</keyword>
<dbReference type="EMBL" id="JAWDGP010007289">
    <property type="protein sequence ID" value="KAK3726694.1"/>
    <property type="molecule type" value="Genomic_DNA"/>
</dbReference>
<feature type="transmembrane region" description="Helical" evidence="8">
    <location>
        <begin position="75"/>
        <end position="94"/>
    </location>
</feature>
<keyword evidence="3" id="KW-0645">Protease</keyword>
<gene>
    <name evidence="11" type="ORF">RRG08_017002</name>
</gene>
<evidence type="ECO:0000256" key="1">
    <source>
        <dbReference type="ARBA" id="ARBA00001947"/>
    </source>
</evidence>
<keyword evidence="7" id="KW-0482">Metalloprotease</keyword>
<evidence type="ECO:0000256" key="5">
    <source>
        <dbReference type="ARBA" id="ARBA00022801"/>
    </source>
</evidence>
<dbReference type="Gene3D" id="1.10.1380.10">
    <property type="entry name" value="Neutral endopeptidase , domain2"/>
    <property type="match status" value="1"/>
</dbReference>
<dbReference type="GO" id="GO:0046872">
    <property type="term" value="F:metal ion binding"/>
    <property type="evidence" value="ECO:0007669"/>
    <property type="project" value="UniProtKB-KW"/>
</dbReference>
<dbReference type="Gene3D" id="3.40.390.10">
    <property type="entry name" value="Collagenase (Catalytic Domain)"/>
    <property type="match status" value="1"/>
</dbReference>
<feature type="domain" description="Peptidase M13 C-terminal" evidence="9">
    <location>
        <begin position="585"/>
        <end position="788"/>
    </location>
</feature>
<keyword evidence="8" id="KW-0812">Transmembrane</keyword>
<evidence type="ECO:0000259" key="9">
    <source>
        <dbReference type="Pfam" id="PF01431"/>
    </source>
</evidence>
<feature type="domain" description="Peptidase M13 N-terminal" evidence="10">
    <location>
        <begin position="128"/>
        <end position="525"/>
    </location>
</feature>